<sequence>MQTNIAFLTNVHCTSLEHCASALSNQGSSSFLLSVTTSHQNSRCVRDFCLNLEWIRHAATVATFTTSTKSGQYHFFLELKADMLMTTNLED</sequence>
<comment type="caution">
    <text evidence="1">The sequence shown here is derived from an EMBL/GenBank/DDBJ whole genome shotgun (WGS) entry which is preliminary data.</text>
</comment>
<evidence type="ECO:0000313" key="2">
    <source>
        <dbReference type="Proteomes" id="UP000055024"/>
    </source>
</evidence>
<accession>A0A0V1GXY4</accession>
<dbReference type="AlphaFoldDB" id="A0A0V1GXY4"/>
<dbReference type="EMBL" id="JYDP01000208">
    <property type="protein sequence ID" value="KRZ03001.1"/>
    <property type="molecule type" value="Genomic_DNA"/>
</dbReference>
<protein>
    <submittedName>
        <fullName evidence="1">Uncharacterized protein</fullName>
    </submittedName>
</protein>
<keyword evidence="2" id="KW-1185">Reference proteome</keyword>
<reference evidence="1 2" key="1">
    <citation type="submission" date="2015-01" db="EMBL/GenBank/DDBJ databases">
        <title>Evolution of Trichinella species and genotypes.</title>
        <authorList>
            <person name="Korhonen P.K."/>
            <person name="Edoardo P."/>
            <person name="Giuseppe L.R."/>
            <person name="Gasser R.B."/>
        </authorList>
    </citation>
    <scope>NUCLEOTIDE SEQUENCE [LARGE SCALE GENOMIC DNA]</scope>
    <source>
        <strain evidence="1">ISS1029</strain>
    </source>
</reference>
<name>A0A0V1GXY4_9BILA</name>
<proteinExistence type="predicted"/>
<evidence type="ECO:0000313" key="1">
    <source>
        <dbReference type="EMBL" id="KRZ03001.1"/>
    </source>
</evidence>
<organism evidence="1 2">
    <name type="scientific">Trichinella zimbabwensis</name>
    <dbReference type="NCBI Taxonomy" id="268475"/>
    <lineage>
        <taxon>Eukaryota</taxon>
        <taxon>Metazoa</taxon>
        <taxon>Ecdysozoa</taxon>
        <taxon>Nematoda</taxon>
        <taxon>Enoplea</taxon>
        <taxon>Dorylaimia</taxon>
        <taxon>Trichinellida</taxon>
        <taxon>Trichinellidae</taxon>
        <taxon>Trichinella</taxon>
    </lineage>
</organism>
<dbReference type="Proteomes" id="UP000055024">
    <property type="component" value="Unassembled WGS sequence"/>
</dbReference>
<gene>
    <name evidence="1" type="ORF">T11_4170</name>
</gene>